<organism evidence="6 7">
    <name type="scientific">Ranatra chinensis</name>
    <dbReference type="NCBI Taxonomy" id="642074"/>
    <lineage>
        <taxon>Eukaryota</taxon>
        <taxon>Metazoa</taxon>
        <taxon>Ecdysozoa</taxon>
        <taxon>Arthropoda</taxon>
        <taxon>Hexapoda</taxon>
        <taxon>Insecta</taxon>
        <taxon>Pterygota</taxon>
        <taxon>Neoptera</taxon>
        <taxon>Paraneoptera</taxon>
        <taxon>Hemiptera</taxon>
        <taxon>Heteroptera</taxon>
        <taxon>Panheteroptera</taxon>
        <taxon>Nepomorpha</taxon>
        <taxon>Nepidae</taxon>
        <taxon>Ranatrinae</taxon>
        <taxon>Ranatra</taxon>
    </lineage>
</organism>
<sequence length="434" mass="52278">MDKKGNRLTAAERKRRAEEMKLKMKKDAEDNRARIKREDLARELRLRGANRLEVDGSLKKLIRSMNYHWVKDEMRYRWAEFERQLDMKDWRISQLLKSLLMMDTHLELSRQHMMELMDTITGTYFEQASDVHRTYVVRRRKLVGDRNAEASHYVNRCRTQRDTVEALLEAARGDNKTRIAEVRRDLERLEEYQTRRYETDLVDYSMEFNLRMEQTWDDHRRHFDDYKRSTEDKRKLYVQLRKKDEKDTEVIERLATKISTLNETIAQHREHMVKTRETNKKIKDLRTERERFSKSYDIIRQRIKKSCEHDYRQMTVLTTHANVTIQKLEGLKSKAEEVLKVVTMCRKLETVEEKVLPFLRFSRRMSLPAEELVPDQQDLTKLIARTSQVMLQNDYLKSVVDRLRMERAGYKKNLNDIIKEQYAIPDVKVVVPSQ</sequence>
<gene>
    <name evidence="6" type="ORF">AAG570_006156</name>
</gene>
<dbReference type="EMBL" id="JBFDAA010000019">
    <property type="protein sequence ID" value="KAL1115867.1"/>
    <property type="molecule type" value="Genomic_DNA"/>
</dbReference>
<evidence type="ECO:0000313" key="7">
    <source>
        <dbReference type="Proteomes" id="UP001558652"/>
    </source>
</evidence>
<keyword evidence="2" id="KW-0282">Flagellum</keyword>
<evidence type="ECO:0000256" key="4">
    <source>
        <dbReference type="ARBA" id="ARBA00023273"/>
    </source>
</evidence>
<dbReference type="PANTHER" id="PTHR21625">
    <property type="entry name" value="NYD-SP28 PROTEIN"/>
    <property type="match status" value="1"/>
</dbReference>
<dbReference type="AlphaFoldDB" id="A0ABD0XX82"/>
<evidence type="ECO:0000313" key="6">
    <source>
        <dbReference type="EMBL" id="KAL1115867.1"/>
    </source>
</evidence>
<proteinExistence type="predicted"/>
<comment type="caution">
    <text evidence="6">The sequence shown here is derived from an EMBL/GenBank/DDBJ whole genome shotgun (WGS) entry which is preliminary data.</text>
</comment>
<evidence type="ECO:0000256" key="5">
    <source>
        <dbReference type="SAM" id="MobiDB-lite"/>
    </source>
</evidence>
<evidence type="ECO:0000256" key="3">
    <source>
        <dbReference type="ARBA" id="ARBA00023069"/>
    </source>
</evidence>
<evidence type="ECO:0008006" key="8">
    <source>
        <dbReference type="Google" id="ProtNLM"/>
    </source>
</evidence>
<keyword evidence="7" id="KW-1185">Reference proteome</keyword>
<evidence type="ECO:0000256" key="1">
    <source>
        <dbReference type="ARBA" id="ARBA00004611"/>
    </source>
</evidence>
<dbReference type="InterPro" id="IPR039750">
    <property type="entry name" value="DRC1/DRC2"/>
</dbReference>
<name>A0ABD0XX82_9HEMI</name>
<reference evidence="6 7" key="1">
    <citation type="submission" date="2024-07" db="EMBL/GenBank/DDBJ databases">
        <title>Chromosome-level genome assembly of the water stick insect Ranatra chinensis (Heteroptera: Nepidae).</title>
        <authorList>
            <person name="Liu X."/>
        </authorList>
    </citation>
    <scope>NUCLEOTIDE SEQUENCE [LARGE SCALE GENOMIC DNA]</scope>
    <source>
        <strain evidence="6">Cailab_2021Rc</strain>
        <tissue evidence="6">Muscle</tissue>
    </source>
</reference>
<feature type="region of interest" description="Disordered" evidence="5">
    <location>
        <begin position="1"/>
        <end position="30"/>
    </location>
</feature>
<keyword evidence="3" id="KW-0969">Cilium</keyword>
<accession>A0ABD0XX82</accession>
<comment type="subcellular location">
    <subcellularLocation>
        <location evidence="1">Cytoplasm</location>
        <location evidence="1">Cytoskeleton</location>
        <location evidence="1">Flagellum axoneme</location>
    </subcellularLocation>
</comment>
<keyword evidence="4" id="KW-0966">Cell projection</keyword>
<dbReference type="Proteomes" id="UP001558652">
    <property type="component" value="Unassembled WGS sequence"/>
</dbReference>
<evidence type="ECO:0000256" key="2">
    <source>
        <dbReference type="ARBA" id="ARBA00022846"/>
    </source>
</evidence>
<dbReference type="PANTHER" id="PTHR21625:SF0">
    <property type="entry name" value="DYNEIN REGULATORY COMPLEX SUBUNIT 2"/>
    <property type="match status" value="1"/>
</dbReference>
<protein>
    <recommendedName>
        <fullName evidence="8">Dynein regulatory complex protein 1/2 N-terminal domain-containing protein</fullName>
    </recommendedName>
</protein>